<proteinExistence type="predicted"/>
<protein>
    <submittedName>
        <fullName evidence="1">Uncharacterized protein</fullName>
    </submittedName>
</protein>
<dbReference type="AlphaFoldDB" id="A0A0S3RDU1"/>
<evidence type="ECO:0000313" key="1">
    <source>
        <dbReference type="EMBL" id="BAT78704.1"/>
    </source>
</evidence>
<dbReference type="Proteomes" id="UP000291084">
    <property type="component" value="Chromosome 2"/>
</dbReference>
<feature type="non-terminal residue" evidence="1">
    <location>
        <position position="1"/>
    </location>
</feature>
<organism evidence="1 2">
    <name type="scientific">Vigna angularis var. angularis</name>
    <dbReference type="NCBI Taxonomy" id="157739"/>
    <lineage>
        <taxon>Eukaryota</taxon>
        <taxon>Viridiplantae</taxon>
        <taxon>Streptophyta</taxon>
        <taxon>Embryophyta</taxon>
        <taxon>Tracheophyta</taxon>
        <taxon>Spermatophyta</taxon>
        <taxon>Magnoliopsida</taxon>
        <taxon>eudicotyledons</taxon>
        <taxon>Gunneridae</taxon>
        <taxon>Pentapetalae</taxon>
        <taxon>rosids</taxon>
        <taxon>fabids</taxon>
        <taxon>Fabales</taxon>
        <taxon>Fabaceae</taxon>
        <taxon>Papilionoideae</taxon>
        <taxon>50 kb inversion clade</taxon>
        <taxon>NPAAA clade</taxon>
        <taxon>indigoferoid/millettioid clade</taxon>
        <taxon>Phaseoleae</taxon>
        <taxon>Vigna</taxon>
    </lineage>
</organism>
<evidence type="ECO:0000313" key="2">
    <source>
        <dbReference type="Proteomes" id="UP000291084"/>
    </source>
</evidence>
<reference evidence="1 2" key="1">
    <citation type="journal article" date="2015" name="Sci. Rep.">
        <title>The power of single molecule real-time sequencing technology in the de novo assembly of a eukaryotic genome.</title>
        <authorList>
            <person name="Sakai H."/>
            <person name="Naito K."/>
            <person name="Ogiso-Tanaka E."/>
            <person name="Takahashi Y."/>
            <person name="Iseki K."/>
            <person name="Muto C."/>
            <person name="Satou K."/>
            <person name="Teruya K."/>
            <person name="Shiroma A."/>
            <person name="Shimoji M."/>
            <person name="Hirano T."/>
            <person name="Itoh T."/>
            <person name="Kaga A."/>
            <person name="Tomooka N."/>
        </authorList>
    </citation>
    <scope>NUCLEOTIDE SEQUENCE [LARGE SCALE GENOMIC DNA]</scope>
    <source>
        <strain evidence="2">cv. Shumari</strain>
    </source>
</reference>
<name>A0A0S3RDU1_PHAAN</name>
<dbReference type="EMBL" id="AP015035">
    <property type="protein sequence ID" value="BAT78704.1"/>
    <property type="molecule type" value="Genomic_DNA"/>
</dbReference>
<gene>
    <name evidence="1" type="primary">Vigan.02G142200</name>
    <name evidence="1" type="ORF">VIGAN_02142200</name>
</gene>
<keyword evidence="2" id="KW-1185">Reference proteome</keyword>
<sequence length="69" mass="8248">FSWCVGGSEGFMRKKMINMFAFWYGSRMQVRSGSWWCEIILDLDFVDDKFMIRNELAIELCGLRRNEPE</sequence>
<accession>A0A0S3RDU1</accession>